<gene>
    <name evidence="1" type="ORF">LCGC14_0704550</name>
</gene>
<evidence type="ECO:0008006" key="2">
    <source>
        <dbReference type="Google" id="ProtNLM"/>
    </source>
</evidence>
<protein>
    <recommendedName>
        <fullName evidence="2">DNA methylase N-4/N-6 domain-containing protein</fullName>
    </recommendedName>
</protein>
<sequence>MLDTTTWLCGPPPATGQYQRYPSRFIINLKKTYGDLIKDKKVLEMFSGTGAMKSLDCAKFVTSDSRKETGADIIGLYNYLPLKSNTFDIVIADPPYTMGFARQWTNLEKDIPKPKYVLGEASRLTKQSGLIFILHVIIIPAYKEFEVKRIALHPILTGANNAIRVLNVFQKKK</sequence>
<dbReference type="SUPFAM" id="SSF53335">
    <property type="entry name" value="S-adenosyl-L-methionine-dependent methyltransferases"/>
    <property type="match status" value="1"/>
</dbReference>
<dbReference type="InterPro" id="IPR002052">
    <property type="entry name" value="DNA_methylase_N6_adenine_CS"/>
</dbReference>
<accession>A0A0F9TPJ9</accession>
<organism evidence="1">
    <name type="scientific">marine sediment metagenome</name>
    <dbReference type="NCBI Taxonomy" id="412755"/>
    <lineage>
        <taxon>unclassified sequences</taxon>
        <taxon>metagenomes</taxon>
        <taxon>ecological metagenomes</taxon>
    </lineage>
</organism>
<dbReference type="GO" id="GO:0032259">
    <property type="term" value="P:methylation"/>
    <property type="evidence" value="ECO:0007669"/>
    <property type="project" value="InterPro"/>
</dbReference>
<dbReference type="Gene3D" id="3.40.50.150">
    <property type="entry name" value="Vaccinia Virus protein VP39"/>
    <property type="match status" value="1"/>
</dbReference>
<dbReference type="EMBL" id="LAZR01001520">
    <property type="protein sequence ID" value="KKN43303.1"/>
    <property type="molecule type" value="Genomic_DNA"/>
</dbReference>
<evidence type="ECO:0000313" key="1">
    <source>
        <dbReference type="EMBL" id="KKN43303.1"/>
    </source>
</evidence>
<dbReference type="PROSITE" id="PS00092">
    <property type="entry name" value="N6_MTASE"/>
    <property type="match status" value="1"/>
</dbReference>
<proteinExistence type="predicted"/>
<name>A0A0F9TPJ9_9ZZZZ</name>
<dbReference type="AlphaFoldDB" id="A0A0F9TPJ9"/>
<reference evidence="1" key="1">
    <citation type="journal article" date="2015" name="Nature">
        <title>Complex archaea that bridge the gap between prokaryotes and eukaryotes.</title>
        <authorList>
            <person name="Spang A."/>
            <person name="Saw J.H."/>
            <person name="Jorgensen S.L."/>
            <person name="Zaremba-Niedzwiedzka K."/>
            <person name="Martijn J."/>
            <person name="Lind A.E."/>
            <person name="van Eijk R."/>
            <person name="Schleper C."/>
            <person name="Guy L."/>
            <person name="Ettema T.J."/>
        </authorList>
    </citation>
    <scope>NUCLEOTIDE SEQUENCE</scope>
</reference>
<dbReference type="GO" id="GO:0008168">
    <property type="term" value="F:methyltransferase activity"/>
    <property type="evidence" value="ECO:0007669"/>
    <property type="project" value="InterPro"/>
</dbReference>
<comment type="caution">
    <text evidence="1">The sequence shown here is derived from an EMBL/GenBank/DDBJ whole genome shotgun (WGS) entry which is preliminary data.</text>
</comment>
<dbReference type="InterPro" id="IPR029063">
    <property type="entry name" value="SAM-dependent_MTases_sf"/>
</dbReference>
<dbReference type="GO" id="GO:0003676">
    <property type="term" value="F:nucleic acid binding"/>
    <property type="evidence" value="ECO:0007669"/>
    <property type="project" value="InterPro"/>
</dbReference>